<protein>
    <submittedName>
        <fullName evidence="4">Transcriptional regulator, TetR family</fullName>
    </submittedName>
</protein>
<proteinExistence type="predicted"/>
<dbReference type="Gene3D" id="1.10.357.10">
    <property type="entry name" value="Tetracycline Repressor, domain 2"/>
    <property type="match status" value="1"/>
</dbReference>
<reference evidence="5" key="1">
    <citation type="submission" date="2017-04" db="EMBL/GenBank/DDBJ databases">
        <authorList>
            <person name="Varghese N."/>
            <person name="Submissions S."/>
        </authorList>
    </citation>
    <scope>NUCLEOTIDE SEQUENCE [LARGE SCALE GENOMIC DNA]</scope>
    <source>
        <strain evidence="5">DSM 16537</strain>
    </source>
</reference>
<dbReference type="PROSITE" id="PS50977">
    <property type="entry name" value="HTH_TETR_2"/>
    <property type="match status" value="1"/>
</dbReference>
<dbReference type="STRING" id="758820.SAMN00777080_4647"/>
<dbReference type="Proteomes" id="UP000192333">
    <property type="component" value="Chromosome I"/>
</dbReference>
<dbReference type="RefSeq" id="WP_084122928.1">
    <property type="nucleotide sequence ID" value="NZ_LT838813.1"/>
</dbReference>
<organism evidence="4 5">
    <name type="scientific">Aquiflexum balticum DSM 16537</name>
    <dbReference type="NCBI Taxonomy" id="758820"/>
    <lineage>
        <taxon>Bacteria</taxon>
        <taxon>Pseudomonadati</taxon>
        <taxon>Bacteroidota</taxon>
        <taxon>Cytophagia</taxon>
        <taxon>Cytophagales</taxon>
        <taxon>Cyclobacteriaceae</taxon>
        <taxon>Aquiflexum</taxon>
    </lineage>
</organism>
<dbReference type="OrthoDB" id="9785164at2"/>
<dbReference type="AlphaFoldDB" id="A0A1W2HB06"/>
<evidence type="ECO:0000256" key="1">
    <source>
        <dbReference type="ARBA" id="ARBA00023125"/>
    </source>
</evidence>
<dbReference type="EMBL" id="LT838813">
    <property type="protein sequence ID" value="SMD45974.1"/>
    <property type="molecule type" value="Genomic_DNA"/>
</dbReference>
<evidence type="ECO:0000259" key="3">
    <source>
        <dbReference type="PROSITE" id="PS50977"/>
    </source>
</evidence>
<feature type="domain" description="HTH tetR-type" evidence="3">
    <location>
        <begin position="10"/>
        <end position="69"/>
    </location>
</feature>
<dbReference type="PRINTS" id="PR00455">
    <property type="entry name" value="HTHTETR"/>
</dbReference>
<dbReference type="GO" id="GO:0003677">
    <property type="term" value="F:DNA binding"/>
    <property type="evidence" value="ECO:0007669"/>
    <property type="project" value="UniProtKB-UniRule"/>
</dbReference>
<name>A0A1W2HB06_9BACT</name>
<dbReference type="PROSITE" id="PS01081">
    <property type="entry name" value="HTH_TETR_1"/>
    <property type="match status" value="1"/>
</dbReference>
<evidence type="ECO:0000313" key="5">
    <source>
        <dbReference type="Proteomes" id="UP000192333"/>
    </source>
</evidence>
<keyword evidence="1 2" id="KW-0238">DNA-binding</keyword>
<dbReference type="InterPro" id="IPR023772">
    <property type="entry name" value="DNA-bd_HTH_TetR-type_CS"/>
</dbReference>
<dbReference type="InterPro" id="IPR009057">
    <property type="entry name" value="Homeodomain-like_sf"/>
</dbReference>
<dbReference type="SUPFAM" id="SSF46689">
    <property type="entry name" value="Homeodomain-like"/>
    <property type="match status" value="1"/>
</dbReference>
<dbReference type="InterPro" id="IPR001647">
    <property type="entry name" value="HTH_TetR"/>
</dbReference>
<sequence length="216" mass="25042">MTKKKLTKGEKTRESILNEARRVFNEDGIFLTLSAISKKIGITSGGITNHFPTKEHLFVGLSEQYENELNELTSGFQFDAALDFKKLTDFFSKVIDIQYKHRSVILFFSVMHQSQTVMMGQLLKTWLNRQDRLKLLASTLVSIGLLKENILEPKEFAVFRFQYVNLFTTWIVSYSLYDSDASYESMKPIYLEGVLRVFEKYLTEKGRAQMSFITLI</sequence>
<dbReference type="Pfam" id="PF00440">
    <property type="entry name" value="TetR_N"/>
    <property type="match status" value="1"/>
</dbReference>
<evidence type="ECO:0000256" key="2">
    <source>
        <dbReference type="PROSITE-ProRule" id="PRU00335"/>
    </source>
</evidence>
<evidence type="ECO:0000313" key="4">
    <source>
        <dbReference type="EMBL" id="SMD45974.1"/>
    </source>
</evidence>
<feature type="DNA-binding region" description="H-T-H motif" evidence="2">
    <location>
        <begin position="32"/>
        <end position="51"/>
    </location>
</feature>
<accession>A0A1W2HB06</accession>
<gene>
    <name evidence="4" type="ORF">SAMN00777080_4647</name>
</gene>
<keyword evidence="5" id="KW-1185">Reference proteome</keyword>